<comment type="cofactor">
    <cofactor evidence="12">
        <name>NAD(+)</name>
        <dbReference type="ChEBI" id="CHEBI:57540"/>
    </cofactor>
    <text evidence="12">Binds 1 NAD(+) per subunit.</text>
</comment>
<evidence type="ECO:0000313" key="15">
    <source>
        <dbReference type="Proteomes" id="UP000247465"/>
    </source>
</evidence>
<protein>
    <submittedName>
        <fullName evidence="14">Alpha-galactosidase</fullName>
        <ecNumber evidence="14">3.2.1.22</ecNumber>
    </submittedName>
</protein>
<dbReference type="InterPro" id="IPR022616">
    <property type="entry name" value="Glyco_hydro_4_C"/>
</dbReference>
<dbReference type="Pfam" id="PF11975">
    <property type="entry name" value="Glyco_hydro_4C"/>
    <property type="match status" value="1"/>
</dbReference>
<dbReference type="PANTHER" id="PTHR32092:SF6">
    <property type="entry name" value="ALPHA-GALACTOSIDASE"/>
    <property type="match status" value="1"/>
</dbReference>
<dbReference type="KEGG" id="mtar:DF168_01287"/>
<evidence type="ECO:0000256" key="3">
    <source>
        <dbReference type="ARBA" id="ARBA00022723"/>
    </source>
</evidence>
<evidence type="ECO:0000256" key="11">
    <source>
        <dbReference type="PIRSR" id="PIRSR601088-4"/>
    </source>
</evidence>
<evidence type="ECO:0000256" key="5">
    <source>
        <dbReference type="ARBA" id="ARBA00023027"/>
    </source>
</evidence>
<feature type="site" description="Increases basicity of active site Tyr" evidence="11">
    <location>
        <position position="110"/>
    </location>
</feature>
<organism evidence="14 15">
    <name type="scientific">Candidatus Moanibacter tarae</name>
    <dbReference type="NCBI Taxonomy" id="2200854"/>
    <lineage>
        <taxon>Bacteria</taxon>
        <taxon>Pseudomonadati</taxon>
        <taxon>Verrucomicrobiota</taxon>
        <taxon>Opitutia</taxon>
        <taxon>Puniceicoccales</taxon>
        <taxon>Puniceicoccales incertae sedis</taxon>
        <taxon>Candidatus Moanibacter</taxon>
    </lineage>
</organism>
<dbReference type="Gene3D" id="3.90.1820.10">
    <property type="entry name" value="AglA-like glucosidase"/>
    <property type="match status" value="1"/>
</dbReference>
<evidence type="ECO:0000259" key="13">
    <source>
        <dbReference type="Pfam" id="PF11975"/>
    </source>
</evidence>
<evidence type="ECO:0000256" key="2">
    <source>
        <dbReference type="ARBA" id="ARBA00010141"/>
    </source>
</evidence>
<dbReference type="NCBIfam" id="NF011657">
    <property type="entry name" value="PRK15076.1"/>
    <property type="match status" value="1"/>
</dbReference>
<evidence type="ECO:0000256" key="10">
    <source>
        <dbReference type="PIRSR" id="PIRSR601088-3"/>
    </source>
</evidence>
<keyword evidence="7" id="KW-0119">Carbohydrate metabolism</keyword>
<keyword evidence="3 10" id="KW-0479">Metal-binding</keyword>
<dbReference type="Proteomes" id="UP000247465">
    <property type="component" value="Chromosome"/>
</dbReference>
<gene>
    <name evidence="14" type="primary">melA</name>
    <name evidence="14" type="ORF">DF168_01287</name>
</gene>
<dbReference type="SUPFAM" id="SSF56327">
    <property type="entry name" value="LDH C-terminal domain-like"/>
    <property type="match status" value="1"/>
</dbReference>
<keyword evidence="10" id="KW-0408">Iron</keyword>
<dbReference type="CDD" id="cd05297">
    <property type="entry name" value="GH4_alpha_glucosidase_galactosidase"/>
    <property type="match status" value="1"/>
</dbReference>
<dbReference type="GO" id="GO:0016616">
    <property type="term" value="F:oxidoreductase activity, acting on the CH-OH group of donors, NAD or NADP as acceptor"/>
    <property type="evidence" value="ECO:0007669"/>
    <property type="project" value="InterPro"/>
</dbReference>
<keyword evidence="8 12" id="KW-0326">Glycosidase</keyword>
<evidence type="ECO:0000256" key="7">
    <source>
        <dbReference type="ARBA" id="ARBA00023277"/>
    </source>
</evidence>
<dbReference type="InterPro" id="IPR053715">
    <property type="entry name" value="GH4_Enzyme_sf"/>
</dbReference>
<comment type="cofactor">
    <cofactor evidence="1">
        <name>Mn(2+)</name>
        <dbReference type="ChEBI" id="CHEBI:29035"/>
    </cofactor>
</comment>
<sequence length="453" mass="50724">MAKIVIVGAGSLVFSSRLTADILSFDQTCGSEFVLVDIDEERLAFASRIIERIFEEGGYDRASYTATNDRRKALPGSDYVISSLLVGGYEAIEKEIDIPMKYGVDQCIGDTLNPGGILRCLRTLPHQVGIAQDIMDLCPNALLLNYTNPMSMLCWGMYRQVPGIKLVGLCHSVQHTTEQWAKRLELRIEDVEWKCAGINHQAWIYEFSKDSEDLLPRIREIAVQPKVWLDDTVRMEYVKHLGFPVTESSGHCSEYTPWWRKRPELIKQYCGGSRPQNGKSGFIKDVYARPDWREKMERMANGEEPVDLKRSYEYGSRIINACEGGDPVVIHGNVENNGLIDNLPGGCCVEVPIHVDNNGLQPMRVGELPMHLAAVNRNQVTMQELAVEAAIKLDPEIVFQAFAMDPLTAAVLSLDEIREMTQELLDALAFCLPSFEGKRMDIKPNLVGLGQSG</sequence>
<feature type="binding site" evidence="10">
    <location>
        <position position="170"/>
    </location>
    <ligand>
        <name>Mn(2+)</name>
        <dbReference type="ChEBI" id="CHEBI:29035"/>
    </ligand>
</feature>
<keyword evidence="10" id="KW-0533">Nickel</keyword>
<dbReference type="GO" id="GO:0046872">
    <property type="term" value="F:metal ion binding"/>
    <property type="evidence" value="ECO:0007669"/>
    <property type="project" value="UniProtKB-KW"/>
</dbReference>
<dbReference type="EMBL" id="CP029803">
    <property type="protein sequence ID" value="AWT60086.1"/>
    <property type="molecule type" value="Genomic_DNA"/>
</dbReference>
<evidence type="ECO:0000256" key="1">
    <source>
        <dbReference type="ARBA" id="ARBA00001936"/>
    </source>
</evidence>
<comment type="similarity">
    <text evidence="2 12">Belongs to the glycosyl hydrolase 4 family.</text>
</comment>
<dbReference type="Pfam" id="PF02056">
    <property type="entry name" value="Glyco_hydro_4"/>
    <property type="match status" value="1"/>
</dbReference>
<keyword evidence="6 10" id="KW-0464">Manganese</keyword>
<dbReference type="SUPFAM" id="SSF51735">
    <property type="entry name" value="NAD(P)-binding Rossmann-fold domains"/>
    <property type="match status" value="1"/>
</dbReference>
<keyword evidence="4 12" id="KW-0378">Hydrolase</keyword>
<dbReference type="EC" id="3.2.1.22" evidence="14"/>
<evidence type="ECO:0000256" key="9">
    <source>
        <dbReference type="PIRSR" id="PIRSR601088-2"/>
    </source>
</evidence>
<feature type="binding site" evidence="10">
    <location>
        <position position="200"/>
    </location>
    <ligand>
        <name>Mn(2+)</name>
        <dbReference type="ChEBI" id="CHEBI:29035"/>
    </ligand>
</feature>
<dbReference type="PRINTS" id="PR00732">
    <property type="entry name" value="GLHYDRLASE4"/>
</dbReference>
<evidence type="ECO:0000313" key="14">
    <source>
        <dbReference type="EMBL" id="AWT60086.1"/>
    </source>
</evidence>
<dbReference type="InterPro" id="IPR001088">
    <property type="entry name" value="Glyco_hydro_4"/>
</dbReference>
<feature type="binding site" evidence="9">
    <location>
        <position position="148"/>
    </location>
    <ligand>
        <name>substrate</name>
    </ligand>
</feature>
<dbReference type="PANTHER" id="PTHR32092">
    <property type="entry name" value="6-PHOSPHO-BETA-GLUCOSIDASE-RELATED"/>
    <property type="match status" value="1"/>
</dbReference>
<name>A0A2Z4AGA2_9BACT</name>
<accession>A0A2Z4AGA2</accession>
<reference evidence="14 15" key="1">
    <citation type="submission" date="2018-06" db="EMBL/GenBank/DDBJ databases">
        <title>Draft Genome Sequence of a Novel Marine Bacterium Related to the Verrucomicrobia.</title>
        <authorList>
            <person name="Vosseberg J."/>
            <person name="Martijn J."/>
            <person name="Ettema T.J.G."/>
        </authorList>
    </citation>
    <scope>NUCLEOTIDE SEQUENCE [LARGE SCALE GENOMIC DNA]</scope>
    <source>
        <strain evidence="14">TARA_B100001123</strain>
    </source>
</reference>
<keyword evidence="5 12" id="KW-0520">NAD</keyword>
<dbReference type="AlphaFoldDB" id="A0A2Z4AGA2"/>
<dbReference type="InterPro" id="IPR036291">
    <property type="entry name" value="NAD(P)-bd_dom_sf"/>
</dbReference>
<evidence type="ECO:0000256" key="6">
    <source>
        <dbReference type="ARBA" id="ARBA00023211"/>
    </source>
</evidence>
<evidence type="ECO:0000256" key="12">
    <source>
        <dbReference type="RuleBase" id="RU361152"/>
    </source>
</evidence>
<evidence type="ECO:0000256" key="8">
    <source>
        <dbReference type="ARBA" id="ARBA00023295"/>
    </source>
</evidence>
<feature type="domain" description="Glycosyl hydrolase family 4 C-terminal" evidence="13">
    <location>
        <begin position="195"/>
        <end position="408"/>
    </location>
</feature>
<evidence type="ECO:0000256" key="4">
    <source>
        <dbReference type="ARBA" id="ARBA00022801"/>
    </source>
</evidence>
<dbReference type="InterPro" id="IPR015955">
    <property type="entry name" value="Lactate_DH/Glyco_Ohase_4_C"/>
</dbReference>
<keyword evidence="10" id="KW-0170">Cobalt</keyword>
<dbReference type="GO" id="GO:0005975">
    <property type="term" value="P:carbohydrate metabolic process"/>
    <property type="evidence" value="ECO:0007669"/>
    <property type="project" value="InterPro"/>
</dbReference>
<dbReference type="GO" id="GO:0004557">
    <property type="term" value="F:alpha-galactosidase activity"/>
    <property type="evidence" value="ECO:0007669"/>
    <property type="project" value="UniProtKB-EC"/>
</dbReference>
<proteinExistence type="inferred from homology"/>